<dbReference type="InterPro" id="IPR009057">
    <property type="entry name" value="Homeodomain-like_sf"/>
</dbReference>
<evidence type="ECO:0000256" key="2">
    <source>
        <dbReference type="ARBA" id="ARBA00023125"/>
    </source>
</evidence>
<evidence type="ECO:0000256" key="1">
    <source>
        <dbReference type="ARBA" id="ARBA00022491"/>
    </source>
</evidence>
<dbReference type="InterPro" id="IPR050624">
    <property type="entry name" value="HTH-type_Tx_Regulator"/>
</dbReference>
<dbReference type="SUPFAM" id="SSF46689">
    <property type="entry name" value="Homeodomain-like"/>
    <property type="match status" value="1"/>
</dbReference>
<dbReference type="Pfam" id="PF00440">
    <property type="entry name" value="TetR_N"/>
    <property type="match status" value="1"/>
</dbReference>
<sequence length="296" mass="34610">MKETIIRSALQLFSREGYTSTSMQSIAEECGISKASLYKYFDSKEELLIQVFEQSLTRMFQQAQEITVNDSLSNRERFVQKIILELEVNQEQRAFVNLIVRAMPIHQNQKVRDLMSRTKTALMNWHKRSLLEAYGEDIRPYVWDLVVVFQGTIREYIVLMMDDYKVLDKNKIAELLVSHCDSIVAGFNKEHTVLSTSLMNEYETFTLFDKQRTEEEIFMDIIDRISQKAETLSAGKKNEVQNAIEQLLYHLKSEDGQHLLIEAICLYIDARVSIKEEIERITQLLKNRHCKEGYST</sequence>
<dbReference type="Gene3D" id="1.10.357.10">
    <property type="entry name" value="Tetracycline Repressor, domain 2"/>
    <property type="match status" value="1"/>
</dbReference>
<dbReference type="PROSITE" id="PS01081">
    <property type="entry name" value="HTH_TETR_1"/>
    <property type="match status" value="1"/>
</dbReference>
<feature type="domain" description="HTH tetR-type" evidence="4">
    <location>
        <begin position="1"/>
        <end position="59"/>
    </location>
</feature>
<dbReference type="Proteomes" id="UP001418796">
    <property type="component" value="Unassembled WGS sequence"/>
</dbReference>
<comment type="caution">
    <text evidence="5">The sequence shown here is derived from an EMBL/GenBank/DDBJ whole genome shotgun (WGS) entry which is preliminary data.</text>
</comment>
<feature type="DNA-binding region" description="H-T-H motif" evidence="3">
    <location>
        <begin position="22"/>
        <end position="41"/>
    </location>
</feature>
<evidence type="ECO:0000256" key="3">
    <source>
        <dbReference type="PROSITE-ProRule" id="PRU00335"/>
    </source>
</evidence>
<keyword evidence="6" id="KW-1185">Reference proteome</keyword>
<protein>
    <submittedName>
        <fullName evidence="5">TetR/AcrR family transcriptional regulator</fullName>
    </submittedName>
</protein>
<dbReference type="RefSeq" id="WP_343130261.1">
    <property type="nucleotide sequence ID" value="NZ_JBCITK010000001.1"/>
</dbReference>
<dbReference type="InterPro" id="IPR001647">
    <property type="entry name" value="HTH_TetR"/>
</dbReference>
<reference evidence="5 6" key="1">
    <citation type="submission" date="2024-03" db="EMBL/GenBank/DDBJ databases">
        <title>Bacilli Hybrid Assemblies.</title>
        <authorList>
            <person name="Kovac J."/>
        </authorList>
    </citation>
    <scope>NUCLEOTIDE SEQUENCE [LARGE SCALE GENOMIC DNA]</scope>
    <source>
        <strain evidence="5 6">FSL R7-0666</strain>
    </source>
</reference>
<dbReference type="PANTHER" id="PTHR43479">
    <property type="entry name" value="ACREF/ENVCD OPERON REPRESSOR-RELATED"/>
    <property type="match status" value="1"/>
</dbReference>
<keyword evidence="2 3" id="KW-0238">DNA-binding</keyword>
<dbReference type="EMBL" id="JBCITK010000001">
    <property type="protein sequence ID" value="MEN0643318.1"/>
    <property type="molecule type" value="Genomic_DNA"/>
</dbReference>
<keyword evidence="1" id="KW-0678">Repressor</keyword>
<dbReference type="PROSITE" id="PS50977">
    <property type="entry name" value="HTH_TETR_2"/>
    <property type="match status" value="1"/>
</dbReference>
<dbReference type="PRINTS" id="PR00455">
    <property type="entry name" value="HTHTETR"/>
</dbReference>
<evidence type="ECO:0000313" key="5">
    <source>
        <dbReference type="EMBL" id="MEN0643318.1"/>
    </source>
</evidence>
<evidence type="ECO:0000313" key="6">
    <source>
        <dbReference type="Proteomes" id="UP001418796"/>
    </source>
</evidence>
<name>A0ABU9VHK3_9BACI</name>
<organism evidence="5 6">
    <name type="scientific">Alkalicoccobacillus gibsonii</name>
    <dbReference type="NCBI Taxonomy" id="79881"/>
    <lineage>
        <taxon>Bacteria</taxon>
        <taxon>Bacillati</taxon>
        <taxon>Bacillota</taxon>
        <taxon>Bacilli</taxon>
        <taxon>Bacillales</taxon>
        <taxon>Bacillaceae</taxon>
        <taxon>Alkalicoccobacillus</taxon>
    </lineage>
</organism>
<evidence type="ECO:0000259" key="4">
    <source>
        <dbReference type="PROSITE" id="PS50977"/>
    </source>
</evidence>
<dbReference type="PANTHER" id="PTHR43479:SF22">
    <property type="entry name" value="TRANSCRIPTIONAL REGULATOR, TETR FAMILY"/>
    <property type="match status" value="1"/>
</dbReference>
<proteinExistence type="predicted"/>
<gene>
    <name evidence="5" type="ORF">MKY91_09190</name>
</gene>
<accession>A0ABU9VHK3</accession>
<dbReference type="InterPro" id="IPR023772">
    <property type="entry name" value="DNA-bd_HTH_TetR-type_CS"/>
</dbReference>